<reference evidence="10" key="3">
    <citation type="submission" date="2025-09" db="UniProtKB">
        <authorList>
            <consortium name="Ensembl"/>
        </authorList>
    </citation>
    <scope>IDENTIFICATION</scope>
</reference>
<dbReference type="PANTHER" id="PTHR16515:SF49">
    <property type="entry name" value="GASTRULA ZINC FINGER PROTEIN XLCGF49.1-LIKE-RELATED"/>
    <property type="match status" value="1"/>
</dbReference>
<dbReference type="GO" id="GO:0043565">
    <property type="term" value="F:sequence-specific DNA binding"/>
    <property type="evidence" value="ECO:0007669"/>
    <property type="project" value="UniProtKB-ARBA"/>
</dbReference>
<dbReference type="Pfam" id="PF13912">
    <property type="entry name" value="zf-C2H2_6"/>
    <property type="match status" value="1"/>
</dbReference>
<evidence type="ECO:0000256" key="7">
    <source>
        <dbReference type="PROSITE-ProRule" id="PRU00042"/>
    </source>
</evidence>
<dbReference type="Gene3D" id="3.30.160.60">
    <property type="entry name" value="Classic Zinc Finger"/>
    <property type="match status" value="4"/>
</dbReference>
<proteinExistence type="predicted"/>
<dbReference type="FunFam" id="3.30.160.60:FF:002343">
    <property type="entry name" value="Zinc finger protein 33A"/>
    <property type="match status" value="1"/>
</dbReference>
<protein>
    <recommendedName>
        <fullName evidence="9">C2H2-type domain-containing protein</fullName>
    </recommendedName>
</protein>
<dbReference type="GO" id="GO:0045893">
    <property type="term" value="P:positive regulation of DNA-templated transcription"/>
    <property type="evidence" value="ECO:0007669"/>
    <property type="project" value="UniProtKB-ARBA"/>
</dbReference>
<sequence>MVLTDPPAPCRFRALTDSVSEQLRRLGEEVLGQLEEGSAGSGSSQGPLLHLLRRLFTERLATAIMVSPPVGPIPLATVPQSPAPLSIVPLSPTSSDVSVVENKERHSGEDLQMRERSKRDKAQMSRLKPSAALCCRVCGESFHSRGFLRKHAEMHCGESQGICGVCGQQVDSPDGLLTHLHSHRETGGTCSICGKSFQNMETHMRTHTGIKPYRCSICNKHFPRAGALRRHKKIHSGERPHTCRRCGKAFIESSALRTHNFIKKHCCAF</sequence>
<evidence type="ECO:0000256" key="4">
    <source>
        <dbReference type="ARBA" id="ARBA00022771"/>
    </source>
</evidence>
<dbReference type="Pfam" id="PF00096">
    <property type="entry name" value="zf-C2H2"/>
    <property type="match status" value="1"/>
</dbReference>
<keyword evidence="3" id="KW-0677">Repeat</keyword>
<feature type="domain" description="C2H2-type" evidence="9">
    <location>
        <begin position="241"/>
        <end position="265"/>
    </location>
</feature>
<dbReference type="Proteomes" id="UP000472264">
    <property type="component" value="Chromosome 11"/>
</dbReference>
<keyword evidence="6" id="KW-0539">Nucleus</keyword>
<dbReference type="GO" id="GO:0005694">
    <property type="term" value="C:chromosome"/>
    <property type="evidence" value="ECO:0007669"/>
    <property type="project" value="UniProtKB-ARBA"/>
</dbReference>
<evidence type="ECO:0000256" key="2">
    <source>
        <dbReference type="ARBA" id="ARBA00022723"/>
    </source>
</evidence>
<dbReference type="PANTHER" id="PTHR16515">
    <property type="entry name" value="PR DOMAIN ZINC FINGER PROTEIN"/>
    <property type="match status" value="1"/>
</dbReference>
<reference evidence="10" key="1">
    <citation type="submission" date="2021-04" db="EMBL/GenBank/DDBJ databases">
        <authorList>
            <consortium name="Wellcome Sanger Institute Data Sharing"/>
        </authorList>
    </citation>
    <scope>NUCLEOTIDE SEQUENCE [LARGE SCALE GENOMIC DNA]</scope>
</reference>
<evidence type="ECO:0000313" key="11">
    <source>
        <dbReference type="Proteomes" id="UP000472264"/>
    </source>
</evidence>
<dbReference type="InterPro" id="IPR036236">
    <property type="entry name" value="Znf_C2H2_sf"/>
</dbReference>
<name>A0A665TZ25_ECHNA</name>
<keyword evidence="4 7" id="KW-0863">Zinc-finger</keyword>
<feature type="region of interest" description="Disordered" evidence="8">
    <location>
        <begin position="92"/>
        <end position="123"/>
    </location>
</feature>
<evidence type="ECO:0000313" key="10">
    <source>
        <dbReference type="Ensembl" id="ENSENLP00000012497.1"/>
    </source>
</evidence>
<dbReference type="OMA" id="RIYKCEV"/>
<evidence type="ECO:0000256" key="5">
    <source>
        <dbReference type="ARBA" id="ARBA00022833"/>
    </source>
</evidence>
<gene>
    <name evidence="10" type="primary">LOC115050563</name>
</gene>
<evidence type="ECO:0000256" key="3">
    <source>
        <dbReference type="ARBA" id="ARBA00022737"/>
    </source>
</evidence>
<feature type="domain" description="C2H2-type" evidence="9">
    <location>
        <begin position="213"/>
        <end position="240"/>
    </location>
</feature>
<dbReference type="Ensembl" id="ENSENLT00000013012.1">
    <property type="protein sequence ID" value="ENSENLP00000012497.1"/>
    <property type="gene ID" value="ENSENLG00000005952.1"/>
</dbReference>
<evidence type="ECO:0000256" key="8">
    <source>
        <dbReference type="SAM" id="MobiDB-lite"/>
    </source>
</evidence>
<keyword evidence="2" id="KW-0479">Metal-binding</keyword>
<dbReference type="GO" id="GO:0008270">
    <property type="term" value="F:zinc ion binding"/>
    <property type="evidence" value="ECO:0007669"/>
    <property type="project" value="UniProtKB-KW"/>
</dbReference>
<feature type="domain" description="C2H2-type" evidence="9">
    <location>
        <begin position="133"/>
        <end position="160"/>
    </location>
</feature>
<keyword evidence="11" id="KW-1185">Reference proteome</keyword>
<dbReference type="GO" id="GO:0005634">
    <property type="term" value="C:nucleus"/>
    <property type="evidence" value="ECO:0007669"/>
    <property type="project" value="UniProtKB-SubCell"/>
</dbReference>
<feature type="domain" description="C2H2-type" evidence="9">
    <location>
        <begin position="188"/>
        <end position="212"/>
    </location>
</feature>
<reference evidence="10" key="2">
    <citation type="submission" date="2025-08" db="UniProtKB">
        <authorList>
            <consortium name="Ensembl"/>
        </authorList>
    </citation>
    <scope>IDENTIFICATION</scope>
</reference>
<comment type="subcellular location">
    <subcellularLocation>
        <location evidence="1">Nucleus</location>
    </subcellularLocation>
</comment>
<dbReference type="InterPro" id="IPR050331">
    <property type="entry name" value="Zinc_finger"/>
</dbReference>
<dbReference type="InParanoid" id="A0A665TZ25"/>
<dbReference type="SUPFAM" id="SSF57667">
    <property type="entry name" value="beta-beta-alpha zinc fingers"/>
    <property type="match status" value="2"/>
</dbReference>
<dbReference type="AlphaFoldDB" id="A0A665TZ25"/>
<evidence type="ECO:0000256" key="1">
    <source>
        <dbReference type="ARBA" id="ARBA00004123"/>
    </source>
</evidence>
<dbReference type="PROSITE" id="PS00028">
    <property type="entry name" value="ZINC_FINGER_C2H2_1"/>
    <property type="match status" value="3"/>
</dbReference>
<evidence type="ECO:0000259" key="9">
    <source>
        <dbReference type="PROSITE" id="PS50157"/>
    </source>
</evidence>
<dbReference type="SMART" id="SM00355">
    <property type="entry name" value="ZnF_C2H2"/>
    <property type="match status" value="5"/>
</dbReference>
<evidence type="ECO:0000256" key="6">
    <source>
        <dbReference type="ARBA" id="ARBA00023242"/>
    </source>
</evidence>
<dbReference type="InterPro" id="IPR013087">
    <property type="entry name" value="Znf_C2H2_type"/>
</dbReference>
<keyword evidence="5" id="KW-0862">Zinc</keyword>
<organism evidence="10 11">
    <name type="scientific">Echeneis naucrates</name>
    <name type="common">Live sharksucker</name>
    <dbReference type="NCBI Taxonomy" id="173247"/>
    <lineage>
        <taxon>Eukaryota</taxon>
        <taxon>Metazoa</taxon>
        <taxon>Chordata</taxon>
        <taxon>Craniata</taxon>
        <taxon>Vertebrata</taxon>
        <taxon>Euteleostomi</taxon>
        <taxon>Actinopterygii</taxon>
        <taxon>Neopterygii</taxon>
        <taxon>Teleostei</taxon>
        <taxon>Neoteleostei</taxon>
        <taxon>Acanthomorphata</taxon>
        <taxon>Carangaria</taxon>
        <taxon>Carangiformes</taxon>
        <taxon>Echeneidae</taxon>
        <taxon>Echeneis</taxon>
    </lineage>
</organism>
<feature type="compositionally biased region" description="Basic and acidic residues" evidence="8">
    <location>
        <begin position="101"/>
        <end position="123"/>
    </location>
</feature>
<dbReference type="FunFam" id="3.30.160.60:FF:001732">
    <property type="entry name" value="Zgc:162936"/>
    <property type="match status" value="1"/>
</dbReference>
<accession>A0A665TZ25</accession>
<dbReference type="PROSITE" id="PS50157">
    <property type="entry name" value="ZINC_FINGER_C2H2_2"/>
    <property type="match status" value="4"/>
</dbReference>